<keyword evidence="5" id="KW-1185">Reference proteome</keyword>
<evidence type="ECO:0000256" key="2">
    <source>
        <dbReference type="ARBA" id="ARBA00022840"/>
    </source>
</evidence>
<evidence type="ECO:0000256" key="1">
    <source>
        <dbReference type="ARBA" id="ARBA00022741"/>
    </source>
</evidence>
<proteinExistence type="predicted"/>
<dbReference type="Pfam" id="PF00005">
    <property type="entry name" value="ABC_tran"/>
    <property type="match status" value="2"/>
</dbReference>
<name>A0AAE3IV36_9BACI</name>
<dbReference type="EMBL" id="JAOUSF010000006">
    <property type="protein sequence ID" value="MCU9615007.1"/>
    <property type="molecule type" value="Genomic_DNA"/>
</dbReference>
<gene>
    <name evidence="4" type="primary">abc-f</name>
    <name evidence="4" type="ORF">OEV98_15840</name>
</gene>
<accession>A0AAE3IV36</accession>
<dbReference type="InterPro" id="IPR027417">
    <property type="entry name" value="P-loop_NTPase"/>
</dbReference>
<dbReference type="PANTHER" id="PTHR42855">
    <property type="entry name" value="ABC TRANSPORTER ATP-BINDING SUBUNIT"/>
    <property type="match status" value="1"/>
</dbReference>
<dbReference type="InterPro" id="IPR003439">
    <property type="entry name" value="ABC_transporter-like_ATP-bd"/>
</dbReference>
<dbReference type="InterPro" id="IPR003593">
    <property type="entry name" value="AAA+_ATPase"/>
</dbReference>
<keyword evidence="2" id="KW-0067">ATP-binding</keyword>
<evidence type="ECO:0000313" key="4">
    <source>
        <dbReference type="EMBL" id="MCU9615007.1"/>
    </source>
</evidence>
<dbReference type="PANTHER" id="PTHR42855:SF2">
    <property type="entry name" value="DRUG RESISTANCE ABC TRANSPORTER,ATP-BINDING PROTEIN"/>
    <property type="match status" value="1"/>
</dbReference>
<dbReference type="Proteomes" id="UP001209318">
    <property type="component" value="Unassembled WGS sequence"/>
</dbReference>
<organism evidence="4 5">
    <name type="scientific">Perspicuibacillus lycopersici</name>
    <dbReference type="NCBI Taxonomy" id="1325689"/>
    <lineage>
        <taxon>Bacteria</taxon>
        <taxon>Bacillati</taxon>
        <taxon>Bacillota</taxon>
        <taxon>Bacilli</taxon>
        <taxon>Bacillales</taxon>
        <taxon>Bacillaceae</taxon>
        <taxon>Perspicuibacillus</taxon>
    </lineage>
</organism>
<dbReference type="GO" id="GO:0016887">
    <property type="term" value="F:ATP hydrolysis activity"/>
    <property type="evidence" value="ECO:0007669"/>
    <property type="project" value="InterPro"/>
</dbReference>
<dbReference type="SMART" id="SM00382">
    <property type="entry name" value="AAA"/>
    <property type="match status" value="2"/>
</dbReference>
<dbReference type="InterPro" id="IPR051309">
    <property type="entry name" value="ABCF_ATPase"/>
</dbReference>
<reference evidence="4" key="1">
    <citation type="submission" date="2022-10" db="EMBL/GenBank/DDBJ databases">
        <title>Description of Fervidibacillus gen. nov. in the family Fervidibacillaceae fam. nov. with two species, Fervidibacillus albus sp. nov., and Fervidibacillus halotolerans sp. nov., isolated from tidal flat sediments.</title>
        <authorList>
            <person name="Kwon K.K."/>
            <person name="Yang S.-H."/>
        </authorList>
    </citation>
    <scope>NUCLEOTIDE SEQUENCE</scope>
    <source>
        <strain evidence="4">JCM 19140</strain>
    </source>
</reference>
<dbReference type="RefSeq" id="WP_263074330.1">
    <property type="nucleotide sequence ID" value="NZ_JAOUSF010000006.1"/>
</dbReference>
<dbReference type="GO" id="GO:0005524">
    <property type="term" value="F:ATP binding"/>
    <property type="evidence" value="ECO:0007669"/>
    <property type="project" value="UniProtKB-KW"/>
</dbReference>
<keyword evidence="1" id="KW-0547">Nucleotide-binding</keyword>
<dbReference type="AlphaFoldDB" id="A0AAE3IV36"/>
<comment type="caution">
    <text evidence="4">The sequence shown here is derived from an EMBL/GenBank/DDBJ whole genome shotgun (WGS) entry which is preliminary data.</text>
</comment>
<sequence length="545" mass="63277">MELCQFHHVSMAFDDKILFQDVTISLQENDVVGLIGANGSGKSTLLQLLQGKWQPTAGMIQWFVPQKLSYVSQEVENVKEMVYTPLHQQWNVPNKPYKELSGGQKLKYRLLHGLQKQSPVLLLDEPTNHLDEKSVARLITEVRKYKGTIVIVSHDRYFLDKVATKIWSIEDTFIYEQQGNYFHYMHVRTERRLAQQRAYEKQQKKIVMIESQLNQLQGWSHVAQRDSTRSENSKVMGAKEYERMSAKRMDKQIKSKRKLLEKQLEKEKVETVSSEPNVLFSFNPVEKRGNRIIVCDQVSVAYGDYTVIEEATFQLRHGEKIAITGPNGSGKTTLLKLLLGRMTPTSGNVWITPSAKIGYLSQTVYDLPFTKTPAQLFERETFKERGKVQTLMKNLGFSTIQWQQPIEKMSMGERIKIKLMQYILEETDLLILDEPTNHLDLPSREQLEETINAYPCTCIIVSHDRYFREKVVDDTLEIHAKVLKRKQVMETMDGNNMERMRLETELQFVLGKLSLLIPNHVDYAVYDKKFNEITEQLKKIKHKGN</sequence>
<dbReference type="CDD" id="cd03221">
    <property type="entry name" value="ABCF_EF-3"/>
    <property type="match status" value="2"/>
</dbReference>
<protein>
    <submittedName>
        <fullName evidence="4">ABC-F type ribosomal protection protein</fullName>
    </submittedName>
</protein>
<dbReference type="NCBIfam" id="NF000355">
    <property type="entry name" value="ribo_prot_ABC_F"/>
    <property type="match status" value="1"/>
</dbReference>
<dbReference type="PROSITE" id="PS50893">
    <property type="entry name" value="ABC_TRANSPORTER_2"/>
    <property type="match status" value="2"/>
</dbReference>
<feature type="domain" description="ABC transporter" evidence="3">
    <location>
        <begin position="4"/>
        <end position="196"/>
    </location>
</feature>
<dbReference type="SUPFAM" id="SSF52540">
    <property type="entry name" value="P-loop containing nucleoside triphosphate hydrolases"/>
    <property type="match status" value="2"/>
</dbReference>
<dbReference type="Gene3D" id="3.40.50.300">
    <property type="entry name" value="P-loop containing nucleotide triphosphate hydrolases"/>
    <property type="match status" value="3"/>
</dbReference>
<feature type="domain" description="ABC transporter" evidence="3">
    <location>
        <begin position="293"/>
        <end position="505"/>
    </location>
</feature>
<evidence type="ECO:0000313" key="5">
    <source>
        <dbReference type="Proteomes" id="UP001209318"/>
    </source>
</evidence>
<evidence type="ECO:0000259" key="3">
    <source>
        <dbReference type="PROSITE" id="PS50893"/>
    </source>
</evidence>